<dbReference type="Gene3D" id="3.40.50.10740">
    <property type="entry name" value="Class I glutamine amidotransferase-like"/>
    <property type="match status" value="1"/>
</dbReference>
<feature type="compositionally biased region" description="Basic residues" evidence="3">
    <location>
        <begin position="1"/>
        <end position="20"/>
    </location>
</feature>
<dbReference type="SUPFAM" id="SSF141986">
    <property type="entry name" value="LD-carboxypeptidase A C-terminal domain-like"/>
    <property type="match status" value="1"/>
</dbReference>
<dbReference type="InterPro" id="IPR029062">
    <property type="entry name" value="Class_I_gatase-like"/>
</dbReference>
<dbReference type="Pfam" id="PF17676">
    <property type="entry name" value="Peptidase_S66C"/>
    <property type="match status" value="1"/>
</dbReference>
<dbReference type="InterPro" id="IPR027478">
    <property type="entry name" value="LdcA_N"/>
</dbReference>
<feature type="domain" description="LD-carboxypeptidase N-terminal" evidence="4">
    <location>
        <begin position="66"/>
        <end position="185"/>
    </location>
</feature>
<dbReference type="OrthoDB" id="9807329at2"/>
<evidence type="ECO:0000256" key="2">
    <source>
        <dbReference type="ARBA" id="ARBA00022801"/>
    </source>
</evidence>
<accession>A0A5P2WXF3</accession>
<organism evidence="6 7">
    <name type="scientific">Streptomyces spectabilis</name>
    <dbReference type="NCBI Taxonomy" id="68270"/>
    <lineage>
        <taxon>Bacteria</taxon>
        <taxon>Bacillati</taxon>
        <taxon>Actinomycetota</taxon>
        <taxon>Actinomycetes</taxon>
        <taxon>Kitasatosporales</taxon>
        <taxon>Streptomycetaceae</taxon>
        <taxon>Streptomyces</taxon>
    </lineage>
</organism>
<keyword evidence="2" id="KW-0378">Hydrolase</keyword>
<proteinExistence type="inferred from homology"/>
<dbReference type="KEGG" id="sspb:CP982_00910"/>
<protein>
    <submittedName>
        <fullName evidence="6">LD-carboxypeptidase</fullName>
    </submittedName>
</protein>
<dbReference type="SUPFAM" id="SSF52317">
    <property type="entry name" value="Class I glutamine amidotransferase-like"/>
    <property type="match status" value="1"/>
</dbReference>
<feature type="region of interest" description="Disordered" evidence="3">
    <location>
        <begin position="1"/>
        <end position="57"/>
    </location>
</feature>
<dbReference type="InterPro" id="IPR027461">
    <property type="entry name" value="Carboxypeptidase_A_C_sf"/>
</dbReference>
<evidence type="ECO:0000259" key="5">
    <source>
        <dbReference type="Pfam" id="PF17676"/>
    </source>
</evidence>
<comment type="similarity">
    <text evidence="1">Belongs to the peptidase S66 family.</text>
</comment>
<evidence type="ECO:0000313" key="6">
    <source>
        <dbReference type="EMBL" id="QEV57467.1"/>
    </source>
</evidence>
<dbReference type="AlphaFoldDB" id="A0A5P2WXF3"/>
<evidence type="ECO:0000313" key="7">
    <source>
        <dbReference type="Proteomes" id="UP000326505"/>
    </source>
</evidence>
<dbReference type="Pfam" id="PF02016">
    <property type="entry name" value="Peptidase_S66"/>
    <property type="match status" value="1"/>
</dbReference>
<dbReference type="CDD" id="cd07062">
    <property type="entry name" value="Peptidase_S66_mccF_like"/>
    <property type="match status" value="1"/>
</dbReference>
<dbReference type="PANTHER" id="PTHR30237:SF4">
    <property type="entry name" value="LD-CARBOXYPEPTIDASE C-TERMINAL DOMAIN-CONTAINING PROTEIN"/>
    <property type="match status" value="1"/>
</dbReference>
<evidence type="ECO:0000256" key="1">
    <source>
        <dbReference type="ARBA" id="ARBA00010233"/>
    </source>
</evidence>
<evidence type="ECO:0000259" key="4">
    <source>
        <dbReference type="Pfam" id="PF02016"/>
    </source>
</evidence>
<name>A0A5P2WXF3_STRST</name>
<keyword evidence="6" id="KW-0645">Protease</keyword>
<feature type="domain" description="LD-carboxypeptidase C-terminal" evidence="5">
    <location>
        <begin position="260"/>
        <end position="373"/>
    </location>
</feature>
<dbReference type="Gene3D" id="3.50.30.60">
    <property type="entry name" value="LD-carboxypeptidase A C-terminal domain-like"/>
    <property type="match status" value="1"/>
</dbReference>
<reference evidence="6 7" key="1">
    <citation type="submission" date="2017-09" db="EMBL/GenBank/DDBJ databases">
        <authorList>
            <person name="Lee N."/>
            <person name="Cho B.-K."/>
        </authorList>
    </citation>
    <scope>NUCLEOTIDE SEQUENCE [LARGE SCALE GENOMIC DNA]</scope>
    <source>
        <strain evidence="6 7">ATCC 27465</strain>
    </source>
</reference>
<sequence>MVRRHEGRPPHAHRRLRPRRGALAPVGPQPLGHPRTATRPAPQRRGHRTVTGPLLTPLPLRPGDRVAVVSPSWGGAGLFPRRFERALTALRTATGLVPVVMPHARESLDWRSATAEDRAADLTAAFTDPAIRGVICAIGGDHAAQVLPLLDLDALRADPKPLIGYSDITVLNHALYAAGLSSFYGPALLPQFGEYPAPDPYTVEHFRRVVMGDGAGPAGPVPASGDMVEEYLDWGAEETRPRERRPAPPRLLLRPGTGGGPLLAGCLPSALQLLGTPWQPDYRGHVLVLDVPDGGYGVADADRDLTQLRNAGLLARLGGLAIGRLRLSSEEEDRRVHEVVLRAVRDYDYPVLANIECGHTDPMATLPLGADCVLSGTRLLLRPPVTAPPAPGA</sequence>
<keyword evidence="6" id="KW-0121">Carboxypeptidase</keyword>
<gene>
    <name evidence="6" type="ORF">CP982_00910</name>
</gene>
<dbReference type="InterPro" id="IPR040449">
    <property type="entry name" value="Peptidase_S66_N"/>
</dbReference>
<dbReference type="GO" id="GO:0004180">
    <property type="term" value="F:carboxypeptidase activity"/>
    <property type="evidence" value="ECO:0007669"/>
    <property type="project" value="UniProtKB-KW"/>
</dbReference>
<dbReference type="InterPro" id="IPR003507">
    <property type="entry name" value="S66_fam"/>
</dbReference>
<dbReference type="EMBL" id="CP023690">
    <property type="protein sequence ID" value="QEV57467.1"/>
    <property type="molecule type" value="Genomic_DNA"/>
</dbReference>
<dbReference type="Proteomes" id="UP000326505">
    <property type="component" value="Chromosome"/>
</dbReference>
<evidence type="ECO:0000256" key="3">
    <source>
        <dbReference type="SAM" id="MobiDB-lite"/>
    </source>
</evidence>
<dbReference type="InterPro" id="IPR040921">
    <property type="entry name" value="Peptidase_S66C"/>
</dbReference>
<dbReference type="PANTHER" id="PTHR30237">
    <property type="entry name" value="MURAMOYLTETRAPEPTIDE CARBOXYPEPTIDASE"/>
    <property type="match status" value="1"/>
</dbReference>